<keyword evidence="3" id="KW-1185">Reference proteome</keyword>
<reference evidence="2 3" key="1">
    <citation type="journal article" date="2020" name="Mol. Biol. Evol.">
        <title>Distinct Expression and Methylation Patterns for Genes with Different Fates following a Single Whole-Genome Duplication in Flowering Plants.</title>
        <authorList>
            <person name="Shi T."/>
            <person name="Rahmani R.S."/>
            <person name="Gugger P.F."/>
            <person name="Wang M."/>
            <person name="Li H."/>
            <person name="Zhang Y."/>
            <person name="Li Z."/>
            <person name="Wang Q."/>
            <person name="Van de Peer Y."/>
            <person name="Marchal K."/>
            <person name="Chen J."/>
        </authorList>
    </citation>
    <scope>NUCLEOTIDE SEQUENCE [LARGE SCALE GENOMIC DNA]</scope>
    <source>
        <tissue evidence="2">Leaf</tissue>
    </source>
</reference>
<dbReference type="EMBL" id="DUZY01000006">
    <property type="protein sequence ID" value="DAD43269.1"/>
    <property type="molecule type" value="Genomic_DNA"/>
</dbReference>
<feature type="compositionally biased region" description="Basic residues" evidence="1">
    <location>
        <begin position="39"/>
        <end position="49"/>
    </location>
</feature>
<feature type="compositionally biased region" description="Basic and acidic residues" evidence="1">
    <location>
        <begin position="50"/>
        <end position="59"/>
    </location>
</feature>
<dbReference type="AlphaFoldDB" id="A0A822ZIS4"/>
<evidence type="ECO:0000313" key="2">
    <source>
        <dbReference type="EMBL" id="DAD43269.1"/>
    </source>
</evidence>
<gene>
    <name evidence="2" type="ORF">HUJ06_001499</name>
</gene>
<comment type="caution">
    <text evidence="2">The sequence shown here is derived from an EMBL/GenBank/DDBJ whole genome shotgun (WGS) entry which is preliminary data.</text>
</comment>
<sequence length="59" mass="7116">MLERRELHFTQTSNSCWFFLFPSLVPDKPCLSKPLDKQKQKRKKKRRTKLEKEQPGVEV</sequence>
<evidence type="ECO:0000256" key="1">
    <source>
        <dbReference type="SAM" id="MobiDB-lite"/>
    </source>
</evidence>
<dbReference type="Proteomes" id="UP000607653">
    <property type="component" value="Unassembled WGS sequence"/>
</dbReference>
<proteinExistence type="predicted"/>
<accession>A0A822ZIS4</accession>
<organism evidence="2 3">
    <name type="scientific">Nelumbo nucifera</name>
    <name type="common">Sacred lotus</name>
    <dbReference type="NCBI Taxonomy" id="4432"/>
    <lineage>
        <taxon>Eukaryota</taxon>
        <taxon>Viridiplantae</taxon>
        <taxon>Streptophyta</taxon>
        <taxon>Embryophyta</taxon>
        <taxon>Tracheophyta</taxon>
        <taxon>Spermatophyta</taxon>
        <taxon>Magnoliopsida</taxon>
        <taxon>Proteales</taxon>
        <taxon>Nelumbonaceae</taxon>
        <taxon>Nelumbo</taxon>
    </lineage>
</organism>
<name>A0A822ZIS4_NELNU</name>
<evidence type="ECO:0000313" key="3">
    <source>
        <dbReference type="Proteomes" id="UP000607653"/>
    </source>
</evidence>
<protein>
    <submittedName>
        <fullName evidence="2">Uncharacterized protein</fullName>
    </submittedName>
</protein>
<feature type="region of interest" description="Disordered" evidence="1">
    <location>
        <begin position="31"/>
        <end position="59"/>
    </location>
</feature>